<evidence type="ECO:0000256" key="9">
    <source>
        <dbReference type="ARBA" id="ARBA00023136"/>
    </source>
</evidence>
<dbReference type="InterPro" id="IPR012338">
    <property type="entry name" value="Beta-lactam/transpept-like"/>
</dbReference>
<dbReference type="RefSeq" id="WP_212691535.1">
    <property type="nucleotide sequence ID" value="NZ_CP058561.1"/>
</dbReference>
<dbReference type="PANTHER" id="PTHR30627:SF2">
    <property type="entry name" value="PEPTIDOGLYCAN D,D-TRANSPEPTIDASE MRDA"/>
    <property type="match status" value="1"/>
</dbReference>
<evidence type="ECO:0000256" key="6">
    <source>
        <dbReference type="ARBA" id="ARBA00022960"/>
    </source>
</evidence>
<keyword evidence="5 11" id="KW-0812">Transmembrane</keyword>
<keyword evidence="7" id="KW-0573">Peptidoglycan synthesis</keyword>
<feature type="domain" description="Penicillin-binding protein dimerisation" evidence="13">
    <location>
        <begin position="61"/>
        <end position="303"/>
    </location>
</feature>
<evidence type="ECO:0000313" key="15">
    <source>
        <dbReference type="Proteomes" id="UP000677305"/>
    </source>
</evidence>
<keyword evidence="10" id="KW-0961">Cell wall biogenesis/degradation</keyword>
<feature type="domain" description="Penicillin-binding protein transpeptidase" evidence="12">
    <location>
        <begin position="591"/>
        <end position="917"/>
    </location>
</feature>
<dbReference type="PANTHER" id="PTHR30627">
    <property type="entry name" value="PEPTIDOGLYCAN D,D-TRANSPEPTIDASE"/>
    <property type="match status" value="1"/>
</dbReference>
<protein>
    <recommendedName>
        <fullName evidence="16">Penicillin-binding protein</fullName>
    </recommendedName>
</protein>
<dbReference type="InterPro" id="IPR005311">
    <property type="entry name" value="PBP_dimer"/>
</dbReference>
<evidence type="ECO:0000256" key="8">
    <source>
        <dbReference type="ARBA" id="ARBA00022989"/>
    </source>
</evidence>
<dbReference type="EMBL" id="CP058561">
    <property type="protein sequence ID" value="QUH31556.1"/>
    <property type="molecule type" value="Genomic_DNA"/>
</dbReference>
<keyword evidence="15" id="KW-1185">Reference proteome</keyword>
<dbReference type="Pfam" id="PF03717">
    <property type="entry name" value="PBP_dimer"/>
    <property type="match status" value="1"/>
</dbReference>
<dbReference type="SUPFAM" id="SSF56519">
    <property type="entry name" value="Penicillin binding protein dimerisation domain"/>
    <property type="match status" value="1"/>
</dbReference>
<dbReference type="Proteomes" id="UP000677305">
    <property type="component" value="Chromosome"/>
</dbReference>
<evidence type="ECO:0000256" key="1">
    <source>
        <dbReference type="ARBA" id="ARBA00004167"/>
    </source>
</evidence>
<evidence type="ECO:0000256" key="11">
    <source>
        <dbReference type="SAM" id="Phobius"/>
    </source>
</evidence>
<proteinExistence type="inferred from homology"/>
<dbReference type="GO" id="GO:0008360">
    <property type="term" value="P:regulation of cell shape"/>
    <property type="evidence" value="ECO:0007669"/>
    <property type="project" value="UniProtKB-KW"/>
</dbReference>
<dbReference type="InterPro" id="IPR050515">
    <property type="entry name" value="Beta-lactam/transpept"/>
</dbReference>
<evidence type="ECO:0000259" key="12">
    <source>
        <dbReference type="Pfam" id="PF00905"/>
    </source>
</evidence>
<accession>A0A8J8SEH9</accession>
<evidence type="ECO:0000256" key="10">
    <source>
        <dbReference type="ARBA" id="ARBA00023316"/>
    </source>
</evidence>
<name>A0A8J8SEH9_9FIRM</name>
<organism evidence="14 15">
    <name type="scientific">Vallitalea guaymasensis</name>
    <dbReference type="NCBI Taxonomy" id="1185412"/>
    <lineage>
        <taxon>Bacteria</taxon>
        <taxon>Bacillati</taxon>
        <taxon>Bacillota</taxon>
        <taxon>Clostridia</taxon>
        <taxon>Lachnospirales</taxon>
        <taxon>Vallitaleaceae</taxon>
        <taxon>Vallitalea</taxon>
    </lineage>
</organism>
<evidence type="ECO:0000256" key="4">
    <source>
        <dbReference type="ARBA" id="ARBA00022475"/>
    </source>
</evidence>
<keyword evidence="8 11" id="KW-1133">Transmembrane helix</keyword>
<evidence type="ECO:0008006" key="16">
    <source>
        <dbReference type="Google" id="ProtNLM"/>
    </source>
</evidence>
<dbReference type="SUPFAM" id="SSF56601">
    <property type="entry name" value="beta-lactamase/transpeptidase-like"/>
    <property type="match status" value="1"/>
</dbReference>
<evidence type="ECO:0000256" key="5">
    <source>
        <dbReference type="ARBA" id="ARBA00022692"/>
    </source>
</evidence>
<evidence type="ECO:0000256" key="3">
    <source>
        <dbReference type="ARBA" id="ARBA00007171"/>
    </source>
</evidence>
<dbReference type="GO" id="GO:0009252">
    <property type="term" value="P:peptidoglycan biosynthetic process"/>
    <property type="evidence" value="ECO:0007669"/>
    <property type="project" value="UniProtKB-KW"/>
</dbReference>
<dbReference type="GO" id="GO:0005886">
    <property type="term" value="C:plasma membrane"/>
    <property type="evidence" value="ECO:0007669"/>
    <property type="project" value="UniProtKB-SubCell"/>
</dbReference>
<comment type="subcellular location">
    <subcellularLocation>
        <location evidence="2">Cell membrane</location>
    </subcellularLocation>
    <subcellularLocation>
        <location evidence="1">Membrane</location>
        <topology evidence="1">Single-pass membrane protein</topology>
    </subcellularLocation>
</comment>
<keyword evidence="6" id="KW-0133">Cell shape</keyword>
<reference evidence="14 15" key="1">
    <citation type="submission" date="2020-07" db="EMBL/GenBank/DDBJ databases">
        <title>Vallitalea guaymasensis genome.</title>
        <authorList>
            <person name="Postec A."/>
        </authorList>
    </citation>
    <scope>NUCLEOTIDE SEQUENCE [LARGE SCALE GENOMIC DNA]</scope>
    <source>
        <strain evidence="14 15">Ra1766G1</strain>
    </source>
</reference>
<dbReference type="InterPro" id="IPR001460">
    <property type="entry name" value="PCN-bd_Tpept"/>
</dbReference>
<sequence>MIHELLLNVWKIVKHRLFILLVGILLIFWILINRIFELQIVKGQELANEFSIGIKRNIVLEGTRGNIYDRNGIPLAVNELAYSVTLDDSIIVDDRGVMIRDLINVIEENGDSIIVSFPIELNEEGEFEFVGSNSSIVRFKKEIFGDKRLSKVQESLTAEDMIKYIRSEDFFDMPVEKYSDEEVIKICAIRYALYLTRGSKYKPLKVAVNISEKTLAMINENQDKFPGAKIIVEPRRQYIDSTYFSHIIGYTKTISPGQLEKLKVHGYNARDIVGQAGIEKEMEIYLKGTDGKQTIDVDISGRTRNIINTEEPVPGKDIFLTIDKELQMKTYDALEKQIANVVVEKMYTKQPAKKGIFILLKDVFASLFNNGIISLEQLESSSEEQYQNNVYSTFNKHYNNIVDDINYDLANNVNQYLSEEDRYLDYIIDNLVSDGILLTRKKVENKDTDDGKKEEETEVEIEVYQKYKNNEISINELLTTSIKEKSVIIDKKEGENPSDIEIYNYIIDYINTKILETNDFKRLVYTTMAENEKFYYRDLCFMLIEQGIVTSNEKEMSDLKRGKISALNFIKSKITNLDIKPSQLALDPSTGSAVVVDVKTGEVLSLVSYPSYDNNKFVNNFDSSYYYKLINDPTKPLVHRATKERRAPGSTFKMVSAMAGLEEGVINKNTVIRDLGVFNKIYPSANCWIYTAYGSTHGNETVDEALRDSCNYFFYEVGLRLGKDDEGNYIPIEGINKLMKYVEKFGLDTKSGIELSEYSPKNPTKDPVRAAIGQDNNSYTPVQLARYISTLANGGTNFELNIVDKISNHSGEVYEDRTPNIATQSNFDPENTKTVHSGMLKVTTKQNGVRGTAYSIFKDIPIKVAGKTGTSQESKSRPDHATFTAFAPYDNPEIAVVVVIPYGYTAQNSGKVVKEIISSYYDLYGTSETTTMSNKLEY</sequence>
<dbReference type="InterPro" id="IPR036138">
    <property type="entry name" value="PBP_dimer_sf"/>
</dbReference>
<keyword evidence="9 11" id="KW-0472">Membrane</keyword>
<keyword evidence="4" id="KW-1003">Cell membrane</keyword>
<feature type="transmembrane region" description="Helical" evidence="11">
    <location>
        <begin position="17"/>
        <end position="36"/>
    </location>
</feature>
<dbReference type="GO" id="GO:0071555">
    <property type="term" value="P:cell wall organization"/>
    <property type="evidence" value="ECO:0007669"/>
    <property type="project" value="UniProtKB-KW"/>
</dbReference>
<dbReference type="Pfam" id="PF00905">
    <property type="entry name" value="Transpeptidase"/>
    <property type="match status" value="1"/>
</dbReference>
<dbReference type="GO" id="GO:0071972">
    <property type="term" value="F:peptidoglycan L,D-transpeptidase activity"/>
    <property type="evidence" value="ECO:0007669"/>
    <property type="project" value="TreeGrafter"/>
</dbReference>
<evidence type="ECO:0000259" key="13">
    <source>
        <dbReference type="Pfam" id="PF03717"/>
    </source>
</evidence>
<gene>
    <name evidence="14" type="ORF">HYG85_22540</name>
</gene>
<dbReference type="KEGG" id="vgu:HYG85_22540"/>
<evidence type="ECO:0000313" key="14">
    <source>
        <dbReference type="EMBL" id="QUH31556.1"/>
    </source>
</evidence>
<dbReference type="Gene3D" id="3.90.1310.10">
    <property type="entry name" value="Penicillin-binding protein 2a (Domain 2)"/>
    <property type="match status" value="1"/>
</dbReference>
<evidence type="ECO:0000256" key="2">
    <source>
        <dbReference type="ARBA" id="ARBA00004236"/>
    </source>
</evidence>
<comment type="similarity">
    <text evidence="3">Belongs to the transpeptidase family.</text>
</comment>
<dbReference type="GO" id="GO:0008658">
    <property type="term" value="F:penicillin binding"/>
    <property type="evidence" value="ECO:0007669"/>
    <property type="project" value="InterPro"/>
</dbReference>
<dbReference type="Gene3D" id="1.10.10.1230">
    <property type="entry name" value="Penicillin-binding protein, N-terminal non-catalytic domain, head sub-domain"/>
    <property type="match status" value="1"/>
</dbReference>
<dbReference type="AlphaFoldDB" id="A0A8J8SEH9"/>
<dbReference type="Gene3D" id="3.40.710.10">
    <property type="entry name" value="DD-peptidase/beta-lactamase superfamily"/>
    <property type="match status" value="1"/>
</dbReference>
<evidence type="ECO:0000256" key="7">
    <source>
        <dbReference type="ARBA" id="ARBA00022984"/>
    </source>
</evidence>